<comment type="caution">
    <text evidence="5">The sequence shown here is derived from an EMBL/GenBank/DDBJ whole genome shotgun (WGS) entry which is preliminary data.</text>
</comment>
<keyword evidence="6" id="KW-1185">Reference proteome</keyword>
<proteinExistence type="predicted"/>
<dbReference type="InterPro" id="IPR001017">
    <property type="entry name" value="DH_E1"/>
</dbReference>
<dbReference type="InterPro" id="IPR029061">
    <property type="entry name" value="THDP-binding"/>
</dbReference>
<dbReference type="EC" id="1.2.4.1" evidence="5"/>
<dbReference type="EMBL" id="JAFBFH010000019">
    <property type="protein sequence ID" value="MBM7715890.1"/>
    <property type="molecule type" value="Genomic_DNA"/>
</dbReference>
<evidence type="ECO:0000256" key="3">
    <source>
        <dbReference type="ARBA" id="ARBA00023052"/>
    </source>
</evidence>
<dbReference type="Gene3D" id="3.40.50.970">
    <property type="match status" value="1"/>
</dbReference>
<dbReference type="PANTHER" id="PTHR11516">
    <property type="entry name" value="PYRUVATE DEHYDROGENASE E1 COMPONENT, ALPHA SUBUNIT BACTERIAL AND ORGANELLAR"/>
    <property type="match status" value="1"/>
</dbReference>
<gene>
    <name evidence="5" type="ORF">JOC94_002879</name>
</gene>
<dbReference type="PANTHER" id="PTHR11516:SF60">
    <property type="entry name" value="PYRUVATE DEHYDROGENASE E1 COMPONENT SUBUNIT ALPHA"/>
    <property type="match status" value="1"/>
</dbReference>
<organism evidence="5 6">
    <name type="scientific">Siminovitchia thermophila</name>
    <dbReference type="NCBI Taxonomy" id="1245522"/>
    <lineage>
        <taxon>Bacteria</taxon>
        <taxon>Bacillati</taxon>
        <taxon>Bacillota</taxon>
        <taxon>Bacilli</taxon>
        <taxon>Bacillales</taxon>
        <taxon>Bacillaceae</taxon>
        <taxon>Siminovitchia</taxon>
    </lineage>
</organism>
<dbReference type="GO" id="GO:0004739">
    <property type="term" value="F:pyruvate dehydrogenase (acetyl-transferring) activity"/>
    <property type="evidence" value="ECO:0007669"/>
    <property type="project" value="UniProtKB-EC"/>
</dbReference>
<dbReference type="SUPFAM" id="SSF52518">
    <property type="entry name" value="Thiamin diphosphate-binding fold (THDP-binding)"/>
    <property type="match status" value="1"/>
</dbReference>
<feature type="domain" description="Dehydrogenase E1 component" evidence="4">
    <location>
        <begin position="21"/>
        <end position="317"/>
    </location>
</feature>
<keyword evidence="3" id="KW-0786">Thiamine pyrophosphate</keyword>
<evidence type="ECO:0000313" key="6">
    <source>
        <dbReference type="Proteomes" id="UP000823485"/>
    </source>
</evidence>
<dbReference type="Pfam" id="PF00676">
    <property type="entry name" value="E1_dh"/>
    <property type="match status" value="1"/>
</dbReference>
<keyword evidence="2 5" id="KW-0560">Oxidoreductase</keyword>
<name>A0ABS2R938_9BACI</name>
<comment type="cofactor">
    <cofactor evidence="1">
        <name>thiamine diphosphate</name>
        <dbReference type="ChEBI" id="CHEBI:58937"/>
    </cofactor>
</comment>
<evidence type="ECO:0000256" key="1">
    <source>
        <dbReference type="ARBA" id="ARBA00001964"/>
    </source>
</evidence>
<dbReference type="CDD" id="cd02000">
    <property type="entry name" value="TPP_E1_PDC_ADC_BCADC"/>
    <property type="match status" value="1"/>
</dbReference>
<protein>
    <submittedName>
        <fullName evidence="5">Pyruvate dehydrogenase E1 component alpha subunit</fullName>
        <ecNumber evidence="5">1.2.4.1</ecNumber>
    </submittedName>
</protein>
<sequence>MSKSTSISSFSSEKLKSMLHDMMLIRKFEETLKKLYQQGKIHGTMHLCIGQEATAVGACVPLTKEDKITSTHRGHGHSIAKGTDVKKMMAELLGKESGYCKGKGGSMHIADLDVGNLGANGIVAAGLPLGTGAALTSKMKDLGYVVLCFFGDGATNEGAFHEALNLASVWDLPVIFFCENNLYGMSGSVKEMTNIENIADRGAAYGIPGVIVDGNNIIEVVESTTKAVERARSGKGPTLIEAKTYRWEGHSRSDARKYRTRDEEKEWKKQRDPISLFKERLIAENVLTEEEFNELDKKVQTQMDEAIEFAENSQDPSLETLTTDIYA</sequence>
<evidence type="ECO:0000256" key="2">
    <source>
        <dbReference type="ARBA" id="ARBA00023002"/>
    </source>
</evidence>
<keyword evidence="5" id="KW-0670">Pyruvate</keyword>
<dbReference type="InterPro" id="IPR050642">
    <property type="entry name" value="PDH_E1_Alpha_Subunit"/>
</dbReference>
<reference evidence="5 6" key="1">
    <citation type="submission" date="2021-01" db="EMBL/GenBank/DDBJ databases">
        <title>Genomic Encyclopedia of Type Strains, Phase IV (KMG-IV): sequencing the most valuable type-strain genomes for metagenomic binning, comparative biology and taxonomic classification.</title>
        <authorList>
            <person name="Goeker M."/>
        </authorList>
    </citation>
    <scope>NUCLEOTIDE SEQUENCE [LARGE SCALE GENOMIC DNA]</scope>
    <source>
        <strain evidence="5 6">DSM 105453</strain>
    </source>
</reference>
<dbReference type="RefSeq" id="WP_077110939.1">
    <property type="nucleotide sequence ID" value="NZ_JAFBFH010000019.1"/>
</dbReference>
<evidence type="ECO:0000313" key="5">
    <source>
        <dbReference type="EMBL" id="MBM7715890.1"/>
    </source>
</evidence>
<dbReference type="Proteomes" id="UP000823485">
    <property type="component" value="Unassembled WGS sequence"/>
</dbReference>
<evidence type="ECO:0000259" key="4">
    <source>
        <dbReference type="Pfam" id="PF00676"/>
    </source>
</evidence>
<accession>A0ABS2R938</accession>